<evidence type="ECO:0000259" key="7">
    <source>
        <dbReference type="Pfam" id="PF01432"/>
    </source>
</evidence>
<dbReference type="GO" id="GO:0006508">
    <property type="term" value="P:proteolysis"/>
    <property type="evidence" value="ECO:0007669"/>
    <property type="project" value="UniProtKB-KW"/>
</dbReference>
<dbReference type="InterPro" id="IPR004438">
    <property type="entry name" value="Peptidase_M3B"/>
</dbReference>
<dbReference type="SUPFAM" id="SSF55486">
    <property type="entry name" value="Metalloproteases ('zincins'), catalytic domain"/>
    <property type="match status" value="1"/>
</dbReference>
<dbReference type="Gene3D" id="1.20.140.70">
    <property type="entry name" value="Oligopeptidase f, N-terminal domain"/>
    <property type="match status" value="1"/>
</dbReference>
<dbReference type="GO" id="GO:0046872">
    <property type="term" value="F:metal ion binding"/>
    <property type="evidence" value="ECO:0007669"/>
    <property type="project" value="UniProtKB-UniRule"/>
</dbReference>
<organism evidence="9 10">
    <name type="scientific">Mageeibacillus indolicus</name>
    <dbReference type="NCBI Taxonomy" id="884684"/>
    <lineage>
        <taxon>Bacteria</taxon>
        <taxon>Bacillati</taxon>
        <taxon>Bacillota</taxon>
        <taxon>Clostridia</taxon>
        <taxon>Eubacteriales</taxon>
        <taxon>Oscillospiraceae</taxon>
        <taxon>Mageeibacillus</taxon>
    </lineage>
</organism>
<comment type="similarity">
    <text evidence="6">Belongs to the peptidase M3B family.</text>
</comment>
<dbReference type="Proteomes" id="UP000236394">
    <property type="component" value="Unassembled WGS sequence"/>
</dbReference>
<keyword evidence="3 6" id="KW-0378">Hydrolase</keyword>
<dbReference type="Pfam" id="PF08439">
    <property type="entry name" value="Peptidase_M3_N"/>
    <property type="match status" value="1"/>
</dbReference>
<dbReference type="EC" id="3.4.24.-" evidence="6"/>
<sequence length="601" mass="68905">MINKFKLSNKQPLRSEVNEKYTWNTKAIFSSEKEFEKEFIAVRDELDKICKFAGRLGEKSSVLNEFLTKLMRFKQRLDVLLIYVHLLKDQDTGNSFNQANFTKVNEFAANANAALAFVKAELMAMDESKLSEFLAENKNLQLYKKWFDNIRRLKKHTLSENEEKLLAMLSPIMNTGSTVFAALNNADISFESFADANGNIHEVTHSSYGRLIESYDRSIRAGAFKSLHTSYKNDIITFAATLGSIVKLHNLDAKLRGFGSAREAAVFKNHIPEDVYINLLKTINDNLPLLHEYVSMRKNKLELSDMYPYDLYPKIIKDVDMSFTIEKAAEIICEALNPLGEIYTSRLKKAFTDKWIDWVDNKGKRSGAYSSGCYGTNPFILLSWQGTLSNLFTLAHELGHSMHSYLTWENQPYPYANYCIFLAEIASTTNENLLSNYLLKKFTKPEERAFIANHYLDRIKATMFRQSQFAEFEQEIHRADQNEIVLTADFLCKTYGDINQKYYGPSLNFDSNITYEWARIPHFYYNFYVYQYATGFAAATAFATAILNEGDAAVKRYLGFLSSGSSKDPIETLQAAGVDMTTPKPIENTLKVFKEYMDKLK</sequence>
<evidence type="ECO:0000313" key="10">
    <source>
        <dbReference type="Proteomes" id="UP000236394"/>
    </source>
</evidence>
<feature type="domain" description="Peptidase M3A/M3B catalytic" evidence="7">
    <location>
        <begin position="211"/>
        <end position="590"/>
    </location>
</feature>
<comment type="cofactor">
    <cofactor evidence="6">
        <name>Zn(2+)</name>
        <dbReference type="ChEBI" id="CHEBI:29105"/>
    </cofactor>
    <text evidence="6">Binds 1 zinc ion.</text>
</comment>
<keyword evidence="4 6" id="KW-0862">Zinc</keyword>
<dbReference type="PANTHER" id="PTHR11804">
    <property type="entry name" value="PROTEASE M3 THIMET OLIGOPEPTIDASE-RELATED"/>
    <property type="match status" value="1"/>
</dbReference>
<dbReference type="GO" id="GO:0006518">
    <property type="term" value="P:peptide metabolic process"/>
    <property type="evidence" value="ECO:0007669"/>
    <property type="project" value="TreeGrafter"/>
</dbReference>
<dbReference type="NCBIfam" id="TIGR00181">
    <property type="entry name" value="pepF"/>
    <property type="match status" value="1"/>
</dbReference>
<proteinExistence type="inferred from homology"/>
<accession>A0A2J8B112</accession>
<dbReference type="RefSeq" id="WP_102892646.1">
    <property type="nucleotide sequence ID" value="NZ_NBZD01000003.1"/>
</dbReference>
<evidence type="ECO:0000256" key="4">
    <source>
        <dbReference type="ARBA" id="ARBA00022833"/>
    </source>
</evidence>
<protein>
    <recommendedName>
        <fullName evidence="6">Oligopeptidase F</fullName>
        <ecNumber evidence="6">3.4.24.-</ecNumber>
    </recommendedName>
</protein>
<evidence type="ECO:0000256" key="1">
    <source>
        <dbReference type="ARBA" id="ARBA00022670"/>
    </source>
</evidence>
<keyword evidence="2 6" id="KW-0479">Metal-binding</keyword>
<keyword evidence="1 6" id="KW-0645">Protease</keyword>
<dbReference type="InterPro" id="IPR045090">
    <property type="entry name" value="Pept_M3A_M3B"/>
</dbReference>
<evidence type="ECO:0000256" key="2">
    <source>
        <dbReference type="ARBA" id="ARBA00022723"/>
    </source>
</evidence>
<keyword evidence="5 6" id="KW-0482">Metalloprotease</keyword>
<comment type="function">
    <text evidence="6">Has oligopeptidase activity and degrades a variety of small bioactive peptides.</text>
</comment>
<comment type="caution">
    <text evidence="9">The sequence shown here is derived from an EMBL/GenBank/DDBJ whole genome shotgun (WGS) entry which is preliminary data.</text>
</comment>
<dbReference type="EMBL" id="NBZD01000003">
    <property type="protein sequence ID" value="PNH18446.1"/>
    <property type="molecule type" value="Genomic_DNA"/>
</dbReference>
<evidence type="ECO:0000256" key="3">
    <source>
        <dbReference type="ARBA" id="ARBA00022801"/>
    </source>
</evidence>
<dbReference type="InterPro" id="IPR001567">
    <property type="entry name" value="Pept_M3A_M3B_dom"/>
</dbReference>
<evidence type="ECO:0000313" key="9">
    <source>
        <dbReference type="EMBL" id="PNH18446.1"/>
    </source>
</evidence>
<dbReference type="GO" id="GO:0004222">
    <property type="term" value="F:metalloendopeptidase activity"/>
    <property type="evidence" value="ECO:0007669"/>
    <property type="project" value="UniProtKB-UniRule"/>
</dbReference>
<evidence type="ECO:0000256" key="5">
    <source>
        <dbReference type="ARBA" id="ARBA00023049"/>
    </source>
</evidence>
<evidence type="ECO:0000259" key="8">
    <source>
        <dbReference type="Pfam" id="PF08439"/>
    </source>
</evidence>
<dbReference type="Gene3D" id="1.10.1370.20">
    <property type="entry name" value="Oligoendopeptidase f, C-terminal domain"/>
    <property type="match status" value="1"/>
</dbReference>
<dbReference type="InterPro" id="IPR042088">
    <property type="entry name" value="OligoPept_F_C"/>
</dbReference>
<dbReference type="InterPro" id="IPR013647">
    <property type="entry name" value="OligopepF_N_dom"/>
</dbReference>
<feature type="domain" description="Oligopeptidase F N-terminal" evidence="8">
    <location>
        <begin position="121"/>
        <end position="190"/>
    </location>
</feature>
<gene>
    <name evidence="9" type="ORF">B7R76_06295</name>
</gene>
<reference evidence="10" key="1">
    <citation type="submission" date="2017-04" db="EMBL/GenBank/DDBJ databases">
        <authorList>
            <person name="Bumgarner R.E."/>
            <person name="Fredricks D.N."/>
            <person name="Srinivasan S."/>
        </authorList>
    </citation>
    <scope>NUCLEOTIDE SEQUENCE [LARGE SCALE GENOMIC DNA]</scope>
    <source>
        <strain evidence="10">KA00405</strain>
    </source>
</reference>
<dbReference type="Pfam" id="PF01432">
    <property type="entry name" value="Peptidase_M3"/>
    <property type="match status" value="1"/>
</dbReference>
<dbReference type="Gene3D" id="1.10.287.830">
    <property type="entry name" value="putative peptidase helix hairpin domain like"/>
    <property type="match status" value="1"/>
</dbReference>
<dbReference type="CDD" id="cd09608">
    <property type="entry name" value="M3B_PepF"/>
    <property type="match status" value="1"/>
</dbReference>
<dbReference type="AlphaFoldDB" id="A0A2J8B112"/>
<name>A0A2J8B112_9FIRM</name>
<dbReference type="PANTHER" id="PTHR11804:SF84">
    <property type="entry name" value="SACCHAROLYSIN"/>
    <property type="match status" value="1"/>
</dbReference>
<evidence type="ECO:0000256" key="6">
    <source>
        <dbReference type="RuleBase" id="RU368091"/>
    </source>
</evidence>